<dbReference type="InterPro" id="IPR000600">
    <property type="entry name" value="ROK"/>
</dbReference>
<evidence type="ECO:0000313" key="2">
    <source>
        <dbReference type="EMBL" id="MFC3033676.1"/>
    </source>
</evidence>
<dbReference type="RefSeq" id="WP_377125512.1">
    <property type="nucleotide sequence ID" value="NZ_JBHRSD010000026.1"/>
</dbReference>
<dbReference type="PANTHER" id="PTHR18964">
    <property type="entry name" value="ROK (REPRESSOR, ORF, KINASE) FAMILY"/>
    <property type="match status" value="1"/>
</dbReference>
<dbReference type="Gene3D" id="3.30.420.40">
    <property type="match status" value="2"/>
</dbReference>
<dbReference type="Proteomes" id="UP001595453">
    <property type="component" value="Unassembled WGS sequence"/>
</dbReference>
<dbReference type="Pfam" id="PF00480">
    <property type="entry name" value="ROK"/>
    <property type="match status" value="1"/>
</dbReference>
<dbReference type="CDD" id="cd23763">
    <property type="entry name" value="ASKHA_ATPase_ROK"/>
    <property type="match status" value="1"/>
</dbReference>
<organism evidence="2 3">
    <name type="scientific">Pseudoalteromonas fenneropenaei</name>
    <dbReference type="NCBI Taxonomy" id="1737459"/>
    <lineage>
        <taxon>Bacteria</taxon>
        <taxon>Pseudomonadati</taxon>
        <taxon>Pseudomonadota</taxon>
        <taxon>Gammaproteobacteria</taxon>
        <taxon>Alteromonadales</taxon>
        <taxon>Pseudoalteromonadaceae</taxon>
        <taxon>Pseudoalteromonas</taxon>
    </lineage>
</organism>
<reference evidence="3" key="1">
    <citation type="journal article" date="2019" name="Int. J. Syst. Evol. Microbiol.">
        <title>The Global Catalogue of Microorganisms (GCM) 10K type strain sequencing project: providing services to taxonomists for standard genome sequencing and annotation.</title>
        <authorList>
            <consortium name="The Broad Institute Genomics Platform"/>
            <consortium name="The Broad Institute Genome Sequencing Center for Infectious Disease"/>
            <person name="Wu L."/>
            <person name="Ma J."/>
        </authorList>
    </citation>
    <scope>NUCLEOTIDE SEQUENCE [LARGE SCALE GENOMIC DNA]</scope>
    <source>
        <strain evidence="3">KCTC 42730</strain>
    </source>
</reference>
<dbReference type="InterPro" id="IPR043129">
    <property type="entry name" value="ATPase_NBD"/>
</dbReference>
<evidence type="ECO:0000313" key="3">
    <source>
        <dbReference type="Proteomes" id="UP001595453"/>
    </source>
</evidence>
<comment type="caution">
    <text evidence="2">The sequence shown here is derived from an EMBL/GenBank/DDBJ whole genome shotgun (WGS) entry which is preliminary data.</text>
</comment>
<dbReference type="EMBL" id="JBHRSD010000026">
    <property type="protein sequence ID" value="MFC3033676.1"/>
    <property type="molecule type" value="Genomic_DNA"/>
</dbReference>
<keyword evidence="3" id="KW-1185">Reference proteome</keyword>
<comment type="similarity">
    <text evidence="1">Belongs to the ROK (NagC/XylR) family.</text>
</comment>
<accession>A0ABV7CMA9</accession>
<protein>
    <submittedName>
        <fullName evidence="2">ROK family protein</fullName>
    </submittedName>
</protein>
<evidence type="ECO:0000256" key="1">
    <source>
        <dbReference type="ARBA" id="ARBA00006479"/>
    </source>
</evidence>
<proteinExistence type="inferred from homology"/>
<gene>
    <name evidence="2" type="ORF">ACFOEE_14215</name>
</gene>
<sequence length="317" mass="33139">MKEVSCVDLGRAKASVQEVNCVDLGGAKASMKEVICVDLGGTKANVVVIRDGKMSAVQRYDVPSSGSLSEVNQFIRTIVAHAVSDNTVGIAIGVPSMVDMVNGVVLETVNIPAWQNVPLKAFLELQFAVPVVVHNDANCFAMGEFAYGDHDVDNLVAVTLGTGLGAGLILNGQLYTGKFAAAGEFGSFPYRDGVVEDFTSGKFFRRLGLDGAVQAELAKQGDATALAQFASFGQYLGEAIALTVLAFNPDKVVLGGSVAQSFGLFAPAMQASLEQLLHPLLVPQLSVVASQLSYAPLLGAYALFCESYEVSAASCCA</sequence>
<dbReference type="SUPFAM" id="SSF53067">
    <property type="entry name" value="Actin-like ATPase domain"/>
    <property type="match status" value="1"/>
</dbReference>
<name>A0ABV7CMA9_9GAMM</name>
<dbReference type="PANTHER" id="PTHR18964:SF149">
    <property type="entry name" value="BIFUNCTIONAL UDP-N-ACETYLGLUCOSAMINE 2-EPIMERASE_N-ACETYLMANNOSAMINE KINASE"/>
    <property type="match status" value="1"/>
</dbReference>